<feature type="transmembrane region" description="Helical" evidence="5">
    <location>
        <begin position="398"/>
        <end position="419"/>
    </location>
</feature>
<dbReference type="PANTHER" id="PTHR23502:SF60">
    <property type="entry name" value="MAJOR FACILITATOR SUPERFAMILY (MFS) PROFILE DOMAIN-CONTAINING PROTEIN-RELATED"/>
    <property type="match status" value="1"/>
</dbReference>
<feature type="transmembrane region" description="Helical" evidence="5">
    <location>
        <begin position="62"/>
        <end position="86"/>
    </location>
</feature>
<accession>A0A1Y1YG11</accession>
<evidence type="ECO:0000256" key="4">
    <source>
        <dbReference type="ARBA" id="ARBA00023136"/>
    </source>
</evidence>
<evidence type="ECO:0000259" key="6">
    <source>
        <dbReference type="PROSITE" id="PS50850"/>
    </source>
</evidence>
<feature type="transmembrane region" description="Helical" evidence="5">
    <location>
        <begin position="463"/>
        <end position="487"/>
    </location>
</feature>
<feature type="domain" description="Major facilitator superfamily (MFS) profile" evidence="6">
    <location>
        <begin position="60"/>
        <end position="492"/>
    </location>
</feature>
<dbReference type="Proteomes" id="UP000193144">
    <property type="component" value="Unassembled WGS sequence"/>
</dbReference>
<keyword evidence="3 5" id="KW-1133">Transmembrane helix</keyword>
<sequence>MLRQKVKDAYSDLVVSQSSSPDKVFIGGSSLRQLDPLLVFLDEDKHEHPRTWPFRKKAQTTAIIAALGFLSPFASTIFAPSVHLLMDDLEITDTTVGALQISVFLFAYAVGPLFLAPLSELYGRAAIINSGNLVFVAFSIGGGFSQTATQFIVTRFLGGIGGSSALAVMGGVAADIWDLETRPKASALVMLGPVLGPILGPVCGGWMSQLASWRWTLWVPAIAGGLLAFAGLTLLPESYAPRVLQRKFKNEQCCRTNDQLYTVLDLEPRPSSRGYFFNQFLRPIVYLALDPALLLASLFYAVVFGVIYLVIVTYSDVFGLGYHHSVGIVGTDFLAVGIGMIIGTIATVKIMEAVFKKHDSTGQAGWKPESRLISCVVGGLLTVCGLFIYGFSALKTHFIVPLVGMAIFAIGAMNIMLAIQLYAVDGFQYSASAFAAISFLRCIFAGAFPLFGPKLFESLGINWGVALLAFLVLGVGLPLVLLLYIFGPKLRQMGLARMERLEGKKRS</sequence>
<feature type="transmembrane region" description="Helical" evidence="5">
    <location>
        <begin position="215"/>
        <end position="235"/>
    </location>
</feature>
<evidence type="ECO:0000256" key="2">
    <source>
        <dbReference type="ARBA" id="ARBA00022692"/>
    </source>
</evidence>
<comment type="subcellular location">
    <subcellularLocation>
        <location evidence="1">Membrane</location>
        <topology evidence="1">Multi-pass membrane protein</topology>
    </subcellularLocation>
</comment>
<dbReference type="PROSITE" id="PS50850">
    <property type="entry name" value="MFS"/>
    <property type="match status" value="1"/>
</dbReference>
<dbReference type="SUPFAM" id="SSF103473">
    <property type="entry name" value="MFS general substrate transporter"/>
    <property type="match status" value="1"/>
</dbReference>
<name>A0A1Y1YG11_9PLEO</name>
<keyword evidence="2 5" id="KW-0812">Transmembrane</keyword>
<feature type="transmembrane region" description="Helical" evidence="5">
    <location>
        <begin position="431"/>
        <end position="451"/>
    </location>
</feature>
<evidence type="ECO:0000313" key="8">
    <source>
        <dbReference type="Proteomes" id="UP000193144"/>
    </source>
</evidence>
<gene>
    <name evidence="7" type="ORF">BCR34DRAFT_497314</name>
</gene>
<dbReference type="InterPro" id="IPR020846">
    <property type="entry name" value="MFS_dom"/>
</dbReference>
<dbReference type="InterPro" id="IPR036259">
    <property type="entry name" value="MFS_trans_sf"/>
</dbReference>
<evidence type="ECO:0000256" key="1">
    <source>
        <dbReference type="ARBA" id="ARBA00004141"/>
    </source>
</evidence>
<dbReference type="InterPro" id="IPR011701">
    <property type="entry name" value="MFS"/>
</dbReference>
<keyword evidence="8" id="KW-1185">Reference proteome</keyword>
<comment type="caution">
    <text evidence="7">The sequence shown here is derived from an EMBL/GenBank/DDBJ whole genome shotgun (WGS) entry which is preliminary data.</text>
</comment>
<feature type="transmembrane region" description="Helical" evidence="5">
    <location>
        <begin position="125"/>
        <end position="144"/>
    </location>
</feature>
<dbReference type="Pfam" id="PF07690">
    <property type="entry name" value="MFS_1"/>
    <property type="match status" value="1"/>
</dbReference>
<feature type="transmembrane region" description="Helical" evidence="5">
    <location>
        <begin position="372"/>
        <end position="392"/>
    </location>
</feature>
<dbReference type="AlphaFoldDB" id="A0A1Y1YG11"/>
<feature type="transmembrane region" description="Helical" evidence="5">
    <location>
        <begin position="156"/>
        <end position="176"/>
    </location>
</feature>
<dbReference type="Gene3D" id="1.20.1250.20">
    <property type="entry name" value="MFS general substrate transporter like domains"/>
    <property type="match status" value="1"/>
</dbReference>
<dbReference type="EMBL" id="MCFA01000244">
    <property type="protein sequence ID" value="ORX96960.1"/>
    <property type="molecule type" value="Genomic_DNA"/>
</dbReference>
<evidence type="ECO:0000256" key="3">
    <source>
        <dbReference type="ARBA" id="ARBA00022989"/>
    </source>
</evidence>
<organism evidence="7 8">
    <name type="scientific">Clohesyomyces aquaticus</name>
    <dbReference type="NCBI Taxonomy" id="1231657"/>
    <lineage>
        <taxon>Eukaryota</taxon>
        <taxon>Fungi</taxon>
        <taxon>Dikarya</taxon>
        <taxon>Ascomycota</taxon>
        <taxon>Pezizomycotina</taxon>
        <taxon>Dothideomycetes</taxon>
        <taxon>Pleosporomycetidae</taxon>
        <taxon>Pleosporales</taxon>
        <taxon>Lindgomycetaceae</taxon>
        <taxon>Clohesyomyces</taxon>
    </lineage>
</organism>
<evidence type="ECO:0000256" key="5">
    <source>
        <dbReference type="SAM" id="Phobius"/>
    </source>
</evidence>
<dbReference type="STRING" id="1231657.A0A1Y1YG11"/>
<dbReference type="GO" id="GO:0022857">
    <property type="term" value="F:transmembrane transporter activity"/>
    <property type="evidence" value="ECO:0007669"/>
    <property type="project" value="InterPro"/>
</dbReference>
<feature type="transmembrane region" description="Helical" evidence="5">
    <location>
        <begin position="98"/>
        <end position="118"/>
    </location>
</feature>
<reference evidence="7 8" key="1">
    <citation type="submission" date="2016-07" db="EMBL/GenBank/DDBJ databases">
        <title>Pervasive Adenine N6-methylation of Active Genes in Fungi.</title>
        <authorList>
            <consortium name="DOE Joint Genome Institute"/>
            <person name="Mondo S.J."/>
            <person name="Dannebaum R.O."/>
            <person name="Kuo R.C."/>
            <person name="Labutti K."/>
            <person name="Haridas S."/>
            <person name="Kuo A."/>
            <person name="Salamov A."/>
            <person name="Ahrendt S.R."/>
            <person name="Lipzen A."/>
            <person name="Sullivan W."/>
            <person name="Andreopoulos W.B."/>
            <person name="Clum A."/>
            <person name="Lindquist E."/>
            <person name="Daum C."/>
            <person name="Ramamoorthy G.K."/>
            <person name="Gryganskyi A."/>
            <person name="Culley D."/>
            <person name="Magnuson J.K."/>
            <person name="James T.Y."/>
            <person name="O'Malley M.A."/>
            <person name="Stajich J.E."/>
            <person name="Spatafora J.W."/>
            <person name="Visel A."/>
            <person name="Grigoriev I.V."/>
        </authorList>
    </citation>
    <scope>NUCLEOTIDE SEQUENCE [LARGE SCALE GENOMIC DNA]</scope>
    <source>
        <strain evidence="7 8">CBS 115471</strain>
    </source>
</reference>
<evidence type="ECO:0000313" key="7">
    <source>
        <dbReference type="EMBL" id="ORX96960.1"/>
    </source>
</evidence>
<dbReference type="GO" id="GO:0005886">
    <property type="term" value="C:plasma membrane"/>
    <property type="evidence" value="ECO:0007669"/>
    <property type="project" value="TreeGrafter"/>
</dbReference>
<feature type="transmembrane region" description="Helical" evidence="5">
    <location>
        <begin position="292"/>
        <end position="314"/>
    </location>
</feature>
<feature type="transmembrane region" description="Helical" evidence="5">
    <location>
        <begin position="188"/>
        <end position="209"/>
    </location>
</feature>
<proteinExistence type="predicted"/>
<dbReference type="OrthoDB" id="6770063at2759"/>
<dbReference type="PANTHER" id="PTHR23502">
    <property type="entry name" value="MAJOR FACILITATOR SUPERFAMILY"/>
    <property type="match status" value="1"/>
</dbReference>
<protein>
    <submittedName>
        <fullName evidence="7">Major facilitator superfamily domain-containing protein</fullName>
    </submittedName>
</protein>
<keyword evidence="4 5" id="KW-0472">Membrane</keyword>
<feature type="transmembrane region" description="Helical" evidence="5">
    <location>
        <begin position="326"/>
        <end position="351"/>
    </location>
</feature>